<keyword evidence="4" id="KW-0620">Polyamine biosynthesis</keyword>
<evidence type="ECO:0000256" key="5">
    <source>
        <dbReference type="SAM" id="MobiDB-lite"/>
    </source>
</evidence>
<dbReference type="InterPro" id="IPR018166">
    <property type="entry name" value="S-AdoMet_deCO2ase_CS"/>
</dbReference>
<name>A0A9P3HLV1_9FUNG</name>
<dbReference type="InterPro" id="IPR016067">
    <property type="entry name" value="S-AdoMet_deCO2ase_core"/>
</dbReference>
<dbReference type="InterPro" id="IPR048283">
    <property type="entry name" value="AdoMetDC-like"/>
</dbReference>
<organism evidence="6 7">
    <name type="scientific">Entomortierella parvispora</name>
    <dbReference type="NCBI Taxonomy" id="205924"/>
    <lineage>
        <taxon>Eukaryota</taxon>
        <taxon>Fungi</taxon>
        <taxon>Fungi incertae sedis</taxon>
        <taxon>Mucoromycota</taxon>
        <taxon>Mortierellomycotina</taxon>
        <taxon>Mortierellomycetes</taxon>
        <taxon>Mortierellales</taxon>
        <taxon>Mortierellaceae</taxon>
        <taxon>Entomortierella</taxon>
    </lineage>
</organism>
<sequence>MTVPVPLPSLAQAAATGELKSAALQYLNDSVDNNISTATATNNDVTVTSDAAAPAPVAPAHLHNNEAGFENDAFLDTTNDTQEAGSFEGPEKLLEIWFGPAPYLLQGIRTIPAELQSTVSTGDETVTDNSHGGSDRYGLRIVPKPVWDEMLAIVKCQVLNQIQNDCMDAFLLSESSFFVYPHKLILKTCGTTTLLMALPKILEIAQNYCGFEKVWRVFYSRKTFMFPERQLHVHRDWKDEVEFLDRHFEHGSAYTVGKVNGDHWCLYLTAPQDDCLSHITSRRNSVGSVDNDEQTLIVGGHDASVPDAEVSAVADDIPRNLNIVTRDLISGQDSTSLASPGESSASSVSSSSSSISMASSASSASYLYPSHDQTVEILMTNLNPEAMKRFYQRPDDVAGTVGGVRVDQETGLAGLFPQAQLDSFLFTPCGYSANALQEGNYYTIHVTPEPVCSYASFETNIPVGLRQKKSSKSRARTTSGESSASASSASSENGDSSEEEKAAKTEDVVAQVPYTGPETLTDLISRVVEIFQPGTMSVTLFSSHLTEDGQMETERQTERRQRHMIKAMGRVSGFTRTDRILYEFDGCDLVFGHFVAKA</sequence>
<dbReference type="GO" id="GO:0008295">
    <property type="term" value="P:spermidine biosynthetic process"/>
    <property type="evidence" value="ECO:0007669"/>
    <property type="project" value="UniProtKB-KW"/>
</dbReference>
<evidence type="ECO:0000256" key="3">
    <source>
        <dbReference type="ARBA" id="ARBA00023066"/>
    </source>
</evidence>
<proteinExistence type="inferred from homology"/>
<dbReference type="PANTHER" id="PTHR11570">
    <property type="entry name" value="S-ADENOSYLMETHIONINE DECARBOXYLASE"/>
    <property type="match status" value="1"/>
</dbReference>
<feature type="compositionally biased region" description="Basic residues" evidence="5">
    <location>
        <begin position="466"/>
        <end position="475"/>
    </location>
</feature>
<keyword evidence="7" id="KW-1185">Reference proteome</keyword>
<evidence type="ECO:0000256" key="1">
    <source>
        <dbReference type="ARBA" id="ARBA00004911"/>
    </source>
</evidence>
<feature type="region of interest" description="Disordered" evidence="5">
    <location>
        <begin position="466"/>
        <end position="508"/>
    </location>
</feature>
<feature type="compositionally biased region" description="Low complexity" evidence="5">
    <location>
        <begin position="334"/>
        <end position="352"/>
    </location>
</feature>
<evidence type="ECO:0000313" key="7">
    <source>
        <dbReference type="Proteomes" id="UP000827284"/>
    </source>
</evidence>
<dbReference type="SUPFAM" id="SSF56276">
    <property type="entry name" value="S-adenosylmethionine decarboxylase"/>
    <property type="match status" value="3"/>
</dbReference>
<dbReference type="AlphaFoldDB" id="A0A9P3HLV1"/>
<protein>
    <submittedName>
        <fullName evidence="6">S-adenosylmethionine decarboxylase</fullName>
    </submittedName>
</protein>
<dbReference type="Proteomes" id="UP000827284">
    <property type="component" value="Unassembled WGS sequence"/>
</dbReference>
<dbReference type="GO" id="GO:0005829">
    <property type="term" value="C:cytosol"/>
    <property type="evidence" value="ECO:0007669"/>
    <property type="project" value="TreeGrafter"/>
</dbReference>
<dbReference type="PROSITE" id="PS01336">
    <property type="entry name" value="ADOMETDC"/>
    <property type="match status" value="1"/>
</dbReference>
<reference evidence="6" key="2">
    <citation type="journal article" date="2022" name="Microbiol. Resour. Announc.">
        <title>Whole-Genome Sequence of Entomortierella parvispora E1425, a Mucoromycotan Fungus Associated with Burkholderiaceae-Related Endosymbiotic Bacteria.</title>
        <authorList>
            <person name="Herlambang A."/>
            <person name="Guo Y."/>
            <person name="Takashima Y."/>
            <person name="Narisawa K."/>
            <person name="Ohta H."/>
            <person name="Nishizawa T."/>
        </authorList>
    </citation>
    <scope>NUCLEOTIDE SEQUENCE</scope>
    <source>
        <strain evidence="6">E1425</strain>
    </source>
</reference>
<keyword evidence="3" id="KW-0745">Spermidine biosynthesis</keyword>
<reference evidence="6" key="1">
    <citation type="submission" date="2021-11" db="EMBL/GenBank/DDBJ databases">
        <authorList>
            <person name="Herlambang A."/>
            <person name="Guo Y."/>
            <person name="Takashima Y."/>
            <person name="Nishizawa T."/>
        </authorList>
    </citation>
    <scope>NUCLEOTIDE SEQUENCE</scope>
    <source>
        <strain evidence="6">E1425</strain>
    </source>
</reference>
<dbReference type="PANTHER" id="PTHR11570:SF0">
    <property type="entry name" value="S-ADENOSYLMETHIONINE DECARBOXYLASE PROENZYME"/>
    <property type="match status" value="1"/>
</dbReference>
<evidence type="ECO:0000256" key="2">
    <source>
        <dbReference type="ARBA" id="ARBA00008466"/>
    </source>
</evidence>
<dbReference type="GO" id="GO:0004014">
    <property type="term" value="F:adenosylmethionine decarboxylase activity"/>
    <property type="evidence" value="ECO:0007669"/>
    <property type="project" value="InterPro"/>
</dbReference>
<dbReference type="Gene3D" id="3.60.90.10">
    <property type="entry name" value="S-adenosylmethionine decarboxylase"/>
    <property type="match status" value="2"/>
</dbReference>
<evidence type="ECO:0000313" key="6">
    <source>
        <dbReference type="EMBL" id="GJJ79140.1"/>
    </source>
</evidence>
<comment type="similarity">
    <text evidence="2">Belongs to the eukaryotic AdoMetDC family.</text>
</comment>
<evidence type="ECO:0000256" key="4">
    <source>
        <dbReference type="ARBA" id="ARBA00023115"/>
    </source>
</evidence>
<accession>A0A9P3HLV1</accession>
<dbReference type="Pfam" id="PF01536">
    <property type="entry name" value="SAM_decarbox"/>
    <property type="match status" value="3"/>
</dbReference>
<comment type="pathway">
    <text evidence="1">Amine and polyamine biosynthesis; S-adenosylmethioninamine biosynthesis; S-adenosylmethioninamine from S-adenosyl-L-methionine: step 1/1.</text>
</comment>
<feature type="compositionally biased region" description="Low complexity" evidence="5">
    <location>
        <begin position="476"/>
        <end position="494"/>
    </location>
</feature>
<dbReference type="OrthoDB" id="1068353at2759"/>
<dbReference type="EMBL" id="BQFW01000015">
    <property type="protein sequence ID" value="GJJ79140.1"/>
    <property type="molecule type" value="Genomic_DNA"/>
</dbReference>
<feature type="region of interest" description="Disordered" evidence="5">
    <location>
        <begin position="332"/>
        <end position="352"/>
    </location>
</feature>
<gene>
    <name evidence="6" type="ORF">EMPS_11499</name>
</gene>
<comment type="caution">
    <text evidence="6">The sequence shown here is derived from an EMBL/GenBank/DDBJ whole genome shotgun (WGS) entry which is preliminary data.</text>
</comment>
<dbReference type="GO" id="GO:0006597">
    <property type="term" value="P:spermine biosynthetic process"/>
    <property type="evidence" value="ECO:0007669"/>
    <property type="project" value="TreeGrafter"/>
</dbReference>